<dbReference type="Gene3D" id="1.10.3290.10">
    <property type="entry name" value="Fido-like domain"/>
    <property type="match status" value="1"/>
</dbReference>
<dbReference type="PANTHER" id="PTHR13504">
    <property type="entry name" value="FIDO DOMAIN-CONTAINING PROTEIN DDB_G0283145"/>
    <property type="match status" value="1"/>
</dbReference>
<sequence>MNEPYGATPLDPDETRGLRFGHIETRTELDRMEQANIQDGMVWLGRQRNPDVLSEAFVRELHRRLFGQVWLWAGRFRCNEKNIGVAPEQVAVELRKLLGDCRFWVDNNTWRPIELALRFHHRLVWIHPFPNDNGRHARILADALLVHELGVRPIAWGGNGLLADSEHRNAYIESLRAADAGNFGPLLRLFGDGAG</sequence>
<accession>A0ABU3C000</accession>
<dbReference type="InterPro" id="IPR036597">
    <property type="entry name" value="Fido-like_dom_sf"/>
</dbReference>
<feature type="domain" description="Fido" evidence="1">
    <location>
        <begin position="53"/>
        <end position="192"/>
    </location>
</feature>
<dbReference type="SUPFAM" id="SSF140931">
    <property type="entry name" value="Fic-like"/>
    <property type="match status" value="1"/>
</dbReference>
<dbReference type="Pfam" id="PF02661">
    <property type="entry name" value="Fic"/>
    <property type="match status" value="1"/>
</dbReference>
<evidence type="ECO:0000313" key="3">
    <source>
        <dbReference type="Proteomes" id="UP001251857"/>
    </source>
</evidence>
<dbReference type="RefSeq" id="WP_311652669.1">
    <property type="nucleotide sequence ID" value="NZ_JAVRIB010000006.1"/>
</dbReference>
<name>A0ABU3C000_9GAMM</name>
<dbReference type="PANTHER" id="PTHR13504:SF39">
    <property type="entry name" value="CELL FILAMENTATION PROTEIN"/>
    <property type="match status" value="1"/>
</dbReference>
<reference evidence="2 3" key="1">
    <citation type="submission" date="2023-09" db="EMBL/GenBank/DDBJ databases">
        <authorList>
            <person name="Rey-Velasco X."/>
        </authorList>
    </citation>
    <scope>NUCLEOTIDE SEQUENCE [LARGE SCALE GENOMIC DNA]</scope>
    <source>
        <strain evidence="2 3">W335</strain>
    </source>
</reference>
<evidence type="ECO:0000259" key="1">
    <source>
        <dbReference type="PROSITE" id="PS51459"/>
    </source>
</evidence>
<gene>
    <name evidence="2" type="ORF">RM532_07745</name>
</gene>
<dbReference type="Proteomes" id="UP001251857">
    <property type="component" value="Unassembled WGS sequence"/>
</dbReference>
<comment type="caution">
    <text evidence="2">The sequence shown here is derived from an EMBL/GenBank/DDBJ whole genome shotgun (WGS) entry which is preliminary data.</text>
</comment>
<dbReference type="EMBL" id="JAVRIB010000006">
    <property type="protein sequence ID" value="MDT0634850.1"/>
    <property type="molecule type" value="Genomic_DNA"/>
</dbReference>
<dbReference type="NCBIfam" id="TIGR02613">
    <property type="entry name" value="mob_myst_B"/>
    <property type="match status" value="1"/>
</dbReference>
<dbReference type="InterPro" id="IPR040198">
    <property type="entry name" value="Fido_containing"/>
</dbReference>
<proteinExistence type="predicted"/>
<protein>
    <submittedName>
        <fullName evidence="2">Mobile mystery protein B</fullName>
    </submittedName>
</protein>
<dbReference type="PROSITE" id="PS51459">
    <property type="entry name" value="FIDO"/>
    <property type="match status" value="1"/>
</dbReference>
<dbReference type="InterPro" id="IPR013436">
    <property type="entry name" value="Mobile_mystery_prot_B"/>
</dbReference>
<dbReference type="InterPro" id="IPR003812">
    <property type="entry name" value="Fido"/>
</dbReference>
<organism evidence="2 3">
    <name type="scientific">Spectribacter hydrogenoxidans</name>
    <dbReference type="NCBI Taxonomy" id="3075608"/>
    <lineage>
        <taxon>Bacteria</taxon>
        <taxon>Pseudomonadati</taxon>
        <taxon>Pseudomonadota</taxon>
        <taxon>Gammaproteobacteria</taxon>
        <taxon>Salinisphaerales</taxon>
        <taxon>Salinisphaeraceae</taxon>
        <taxon>Spectribacter</taxon>
    </lineage>
</organism>
<evidence type="ECO:0000313" key="2">
    <source>
        <dbReference type="EMBL" id="MDT0634850.1"/>
    </source>
</evidence>
<keyword evidence="3" id="KW-1185">Reference proteome</keyword>